<name>G5LQN4_SALET</name>
<dbReference type="EMBL" id="AFCJ01001347">
    <property type="protein sequence ID" value="EHC37162.1"/>
    <property type="molecule type" value="Genomic_DNA"/>
</dbReference>
<protein>
    <submittedName>
        <fullName evidence="1">Putative outer membrane assembly protein</fullName>
    </submittedName>
</protein>
<proteinExistence type="predicted"/>
<dbReference type="Proteomes" id="UP000004642">
    <property type="component" value="Unassembled WGS sequence"/>
</dbReference>
<comment type="caution">
    <text evidence="1">The sequence shown here is derived from an EMBL/GenBank/DDBJ whole genome shotgun (WGS) entry which is preliminary data.</text>
</comment>
<sequence length="94" mass="10274">MRRFLTTLMILLVVLVAGFSALVLLVNPNDFRAYMVQQVAARSEYQLQLDNICCPRLVVATGRAAALARMAATQHPFRANDANGARRQRTAGAG</sequence>
<organism evidence="1 2">
    <name type="scientific">Salmonella enterica subsp. enterica serovar Alachua str. R6-377</name>
    <dbReference type="NCBI Taxonomy" id="913241"/>
    <lineage>
        <taxon>Bacteria</taxon>
        <taxon>Pseudomonadati</taxon>
        <taxon>Pseudomonadota</taxon>
        <taxon>Gammaproteobacteria</taxon>
        <taxon>Enterobacterales</taxon>
        <taxon>Enterobacteriaceae</taxon>
        <taxon>Salmonella</taxon>
    </lineage>
</organism>
<gene>
    <name evidence="1" type="ORF">LTSEALA_3143</name>
</gene>
<accession>G5LQN4</accession>
<evidence type="ECO:0000313" key="2">
    <source>
        <dbReference type="Proteomes" id="UP000004642"/>
    </source>
</evidence>
<dbReference type="PATRIC" id="fig|913241.3.peg.2381"/>
<evidence type="ECO:0000313" key="1">
    <source>
        <dbReference type="EMBL" id="EHC37162.1"/>
    </source>
</evidence>
<reference evidence="1 2" key="1">
    <citation type="journal article" date="2011" name="BMC Genomics">
        <title>Genome sequencing reveals diversification of virulence factor content and possible host adaptation in distinct subpopulations of Salmonella enterica.</title>
        <authorList>
            <person name="den Bakker H.C."/>
            <person name="Moreno Switt A.I."/>
            <person name="Govoni G."/>
            <person name="Cummings C.A."/>
            <person name="Ranieri M.L."/>
            <person name="Degoricija L."/>
            <person name="Hoelzer K."/>
            <person name="Rodriguez-Rivera L.D."/>
            <person name="Brown S."/>
            <person name="Bolchacova E."/>
            <person name="Furtado M.R."/>
            <person name="Wiedmann M."/>
        </authorList>
    </citation>
    <scope>NUCLEOTIDE SEQUENCE [LARGE SCALE GENOMIC DNA]</scope>
    <source>
        <strain evidence="1 2">R6-377</strain>
    </source>
</reference>
<dbReference type="AlphaFoldDB" id="G5LQN4"/>